<reference evidence="1" key="1">
    <citation type="submission" date="2018-05" db="EMBL/GenBank/DDBJ databases">
        <authorList>
            <person name="Lanie J.A."/>
            <person name="Ng W.-L."/>
            <person name="Kazmierczak K.M."/>
            <person name="Andrzejewski T.M."/>
            <person name="Davidsen T.M."/>
            <person name="Wayne K.J."/>
            <person name="Tettelin H."/>
            <person name="Glass J.I."/>
            <person name="Rusch D."/>
            <person name="Podicherti R."/>
            <person name="Tsui H.-C.T."/>
            <person name="Winkler M.E."/>
        </authorList>
    </citation>
    <scope>NUCLEOTIDE SEQUENCE</scope>
</reference>
<name>A0A382HN75_9ZZZZ</name>
<gene>
    <name evidence="1" type="ORF">METZ01_LOCUS241241</name>
</gene>
<organism evidence="1">
    <name type="scientific">marine metagenome</name>
    <dbReference type="NCBI Taxonomy" id="408172"/>
    <lineage>
        <taxon>unclassified sequences</taxon>
        <taxon>metagenomes</taxon>
        <taxon>ecological metagenomes</taxon>
    </lineage>
</organism>
<dbReference type="EMBL" id="UINC01062106">
    <property type="protein sequence ID" value="SVB88387.1"/>
    <property type="molecule type" value="Genomic_DNA"/>
</dbReference>
<evidence type="ECO:0000313" key="1">
    <source>
        <dbReference type="EMBL" id="SVB88387.1"/>
    </source>
</evidence>
<accession>A0A382HN75</accession>
<protein>
    <submittedName>
        <fullName evidence="1">Uncharacterized protein</fullName>
    </submittedName>
</protein>
<proteinExistence type="predicted"/>
<dbReference type="AlphaFoldDB" id="A0A382HN75"/>
<sequence>MDKPHDILTSDIPTTDTLTIDCSTCSQRHTATCDGCMVTFICSREPGDAVVVDLGEFRALKVLGDSGLVPPLRHSSPT</sequence>